<evidence type="ECO:0000313" key="7">
    <source>
        <dbReference type="Proteomes" id="UP000027186"/>
    </source>
</evidence>
<dbReference type="OrthoDB" id="7301805at2"/>
<gene>
    <name evidence="4" type="ORF">ABAZ39_19065</name>
    <name evidence="6" type="ORF">C1S70_07395</name>
    <name evidence="5" type="ORF">FH063_005605</name>
</gene>
<reference evidence="5 9" key="3">
    <citation type="submission" date="2019-07" db="EMBL/GenBank/DDBJ databases">
        <title>Genome sequencing of the stress-tolerant strain Azospirillum brasilense Az19.</title>
        <authorList>
            <person name="Maroniche G.A."/>
            <person name="Garcia J.E."/>
            <person name="Pagnussat L."/>
            <person name="Amenta M."/>
            <person name="Creus C.M."/>
        </authorList>
    </citation>
    <scope>NUCLEOTIDE SEQUENCE [LARGE SCALE GENOMIC DNA]</scope>
    <source>
        <strain evidence="5 9">Az19</strain>
    </source>
</reference>
<protein>
    <submittedName>
        <fullName evidence="6">Response regulator</fullName>
    </submittedName>
</protein>
<dbReference type="PROSITE" id="PS50110">
    <property type="entry name" value="RESPONSE_REGULATORY"/>
    <property type="match status" value="1"/>
</dbReference>
<dbReference type="AlphaFoldDB" id="A0A060DS88"/>
<dbReference type="InterPro" id="IPR001789">
    <property type="entry name" value="Sig_transdc_resp-reg_receiver"/>
</dbReference>
<evidence type="ECO:0000313" key="9">
    <source>
        <dbReference type="Proteomes" id="UP000325333"/>
    </source>
</evidence>
<organism evidence="4 7">
    <name type="scientific">Azospirillum argentinense</name>
    <dbReference type="NCBI Taxonomy" id="2970906"/>
    <lineage>
        <taxon>Bacteria</taxon>
        <taxon>Pseudomonadati</taxon>
        <taxon>Pseudomonadota</taxon>
        <taxon>Alphaproteobacteria</taxon>
        <taxon>Rhodospirillales</taxon>
        <taxon>Azospirillaceae</taxon>
        <taxon>Azospirillum</taxon>
    </lineage>
</organism>
<geneLocation type="plasmid" evidence="6">
    <name>p4unnamed</name>
</geneLocation>
<dbReference type="EMBL" id="VEWN01000007">
    <property type="protein sequence ID" value="KAA1055043.1"/>
    <property type="molecule type" value="Genomic_DNA"/>
</dbReference>
<proteinExistence type="predicted"/>
<evidence type="ECO:0000313" key="5">
    <source>
        <dbReference type="EMBL" id="KAA1055043.1"/>
    </source>
</evidence>
<dbReference type="EMBL" id="CP007794">
    <property type="protein sequence ID" value="AIB14028.1"/>
    <property type="molecule type" value="Genomic_DNA"/>
</dbReference>
<accession>A0A060DS88</accession>
<evidence type="ECO:0000256" key="2">
    <source>
        <dbReference type="PROSITE-ProRule" id="PRU00169"/>
    </source>
</evidence>
<dbReference type="InterPro" id="IPR011006">
    <property type="entry name" value="CheY-like_superfamily"/>
</dbReference>
<dbReference type="SMART" id="SM00448">
    <property type="entry name" value="REC"/>
    <property type="match status" value="1"/>
</dbReference>
<dbReference type="SUPFAM" id="SSF52172">
    <property type="entry name" value="CheY-like"/>
    <property type="match status" value="1"/>
</dbReference>
<evidence type="ECO:0000256" key="1">
    <source>
        <dbReference type="ARBA" id="ARBA00022553"/>
    </source>
</evidence>
<evidence type="ECO:0000313" key="6">
    <source>
        <dbReference type="EMBL" id="PNQ99381.1"/>
    </source>
</evidence>
<reference evidence="6 8" key="2">
    <citation type="submission" date="2018-01" db="EMBL/GenBank/DDBJ databases">
        <title>Whole genome sequence of Azospirillum brasilense REC3 isolated from strawberry roots.</title>
        <authorList>
            <person name="Fontana C.A."/>
            <person name="Salazar S.M."/>
            <person name="Bassi D."/>
            <person name="Puglisi E."/>
            <person name="Lovaisa N.C."/>
            <person name="Toffoli L.M."/>
            <person name="Pedraza R."/>
            <person name="Cocconcelli P.S."/>
        </authorList>
    </citation>
    <scope>NUCLEOTIDE SEQUENCE [LARGE SCALE GENOMIC DNA]</scope>
    <source>
        <strain evidence="6 8">REC3</strain>
        <plasmid evidence="6">p4unnamed</plasmid>
    </source>
</reference>
<dbReference type="PANTHER" id="PTHR44591">
    <property type="entry name" value="STRESS RESPONSE REGULATOR PROTEIN 1"/>
    <property type="match status" value="1"/>
</dbReference>
<sequence>MRFARPLKILLVEDDSLTAMAMARMLEMAHCTVTTVTDGEAGLNALAVGSFDALITDLVMPRLGGEAMIRRLRLDWPDLPIVVLSASPPEDGIPGLQDGEGGPLVILRKPVLAGELLTAMERVFLKT</sequence>
<dbReference type="Proteomes" id="UP000236268">
    <property type="component" value="Unassembled WGS sequence"/>
</dbReference>
<dbReference type="CDD" id="cd00156">
    <property type="entry name" value="REC"/>
    <property type="match status" value="1"/>
</dbReference>
<dbReference type="EMBL" id="POWG01000006">
    <property type="protein sequence ID" value="PNQ99381.1"/>
    <property type="molecule type" value="Genomic_DNA"/>
</dbReference>
<dbReference type="Proteomes" id="UP000027186">
    <property type="component" value="Plasmid AbAZ39_p1"/>
</dbReference>
<evidence type="ECO:0000259" key="3">
    <source>
        <dbReference type="PROSITE" id="PS50110"/>
    </source>
</evidence>
<reference evidence="4 7" key="1">
    <citation type="journal article" date="2014" name="Genome Announc.">
        <title>Complete Genome Sequence of the Model Rhizosphere Strain Azospirillum brasilense Az39, Successfully Applied in Agriculture.</title>
        <authorList>
            <person name="Rivera D."/>
            <person name="Revale S."/>
            <person name="Molina R."/>
            <person name="Gualpa J."/>
            <person name="Puente M."/>
            <person name="Maroniche G."/>
            <person name="Paris G."/>
            <person name="Baker D."/>
            <person name="Clavijo B."/>
            <person name="McLay K."/>
            <person name="Spaepen S."/>
            <person name="Perticari A."/>
            <person name="Vazquez M."/>
            <person name="Wisniewski-Dye F."/>
            <person name="Watkins C."/>
            <person name="Martinez-Abarca F."/>
            <person name="Vanderleyden J."/>
            <person name="Cassan F."/>
        </authorList>
    </citation>
    <scope>NUCLEOTIDE SEQUENCE [LARGE SCALE GENOMIC DNA]</scope>
    <source>
        <strain evidence="4 7">Az39</strain>
        <plasmid evidence="4">AbAZ39_p1</plasmid>
    </source>
</reference>
<name>A0A060DS88_9PROT</name>
<evidence type="ECO:0000313" key="4">
    <source>
        <dbReference type="EMBL" id="AIB14028.1"/>
    </source>
</evidence>
<dbReference type="KEGG" id="abq:ABAZ39_19065"/>
<accession>A0A2K1G3L4</accession>
<feature type="modified residue" description="4-aspartylphosphate" evidence="2">
    <location>
        <position position="57"/>
    </location>
</feature>
<dbReference type="InterPro" id="IPR050595">
    <property type="entry name" value="Bact_response_regulator"/>
</dbReference>
<dbReference type="Gene3D" id="3.40.50.2300">
    <property type="match status" value="1"/>
</dbReference>
<keyword evidence="4" id="KW-0614">Plasmid</keyword>
<dbReference type="PANTHER" id="PTHR44591:SF23">
    <property type="entry name" value="CHEY SUBFAMILY"/>
    <property type="match status" value="1"/>
</dbReference>
<dbReference type="GO" id="GO:0000160">
    <property type="term" value="P:phosphorelay signal transduction system"/>
    <property type="evidence" value="ECO:0007669"/>
    <property type="project" value="InterPro"/>
</dbReference>
<dbReference type="Proteomes" id="UP000325333">
    <property type="component" value="Unassembled WGS sequence"/>
</dbReference>
<evidence type="ECO:0000313" key="8">
    <source>
        <dbReference type="Proteomes" id="UP000236268"/>
    </source>
</evidence>
<keyword evidence="1 2" id="KW-0597">Phosphoprotein</keyword>
<feature type="domain" description="Response regulatory" evidence="3">
    <location>
        <begin position="8"/>
        <end position="124"/>
    </location>
</feature>
<dbReference type="RefSeq" id="WP_081863153.1">
    <property type="nucleotide sequence ID" value="NZ_CP007794.1"/>
</dbReference>
<geneLocation type="plasmid" evidence="4 7">
    <name>AbAZ39_p1</name>
</geneLocation>
<dbReference type="Pfam" id="PF00072">
    <property type="entry name" value="Response_reg"/>
    <property type="match status" value="1"/>
</dbReference>